<evidence type="ECO:0000256" key="1">
    <source>
        <dbReference type="SAM" id="Phobius"/>
    </source>
</evidence>
<proteinExistence type="predicted"/>
<keyword evidence="1" id="KW-1133">Transmembrane helix</keyword>
<name>A0A6J6D9W8_9ZZZZ</name>
<organism evidence="2">
    <name type="scientific">freshwater metagenome</name>
    <dbReference type="NCBI Taxonomy" id="449393"/>
    <lineage>
        <taxon>unclassified sequences</taxon>
        <taxon>metagenomes</taxon>
        <taxon>ecological metagenomes</taxon>
    </lineage>
</organism>
<sequence length="171" mass="19239">MMESYILFPLLALLFLFIWYLTFTASRLDRLHHRVETSWAALDALLQQRAALALEVSHLPGVDPAVAMVLTQSAFLAGEAEIAERSEAEDGLAATVELLYETEDFHQKNPALSERITNVSKRIEVAMRLHREAVHTTGVQRSRPLVRLFRLAGRAPLPVVHPFEISGERTL</sequence>
<keyword evidence="1" id="KW-0812">Transmembrane</keyword>
<accession>A0A6J6D9W8</accession>
<dbReference type="EMBL" id="CAEZTJ010000010">
    <property type="protein sequence ID" value="CAB4560790.1"/>
    <property type="molecule type" value="Genomic_DNA"/>
</dbReference>
<evidence type="ECO:0000313" key="2">
    <source>
        <dbReference type="EMBL" id="CAB4560790.1"/>
    </source>
</evidence>
<protein>
    <submittedName>
        <fullName evidence="2">Unannotated protein</fullName>
    </submittedName>
</protein>
<feature type="transmembrane region" description="Helical" evidence="1">
    <location>
        <begin position="6"/>
        <end position="25"/>
    </location>
</feature>
<gene>
    <name evidence="2" type="ORF">UFOPK1650_00158</name>
</gene>
<keyword evidence="1" id="KW-0472">Membrane</keyword>
<reference evidence="2" key="1">
    <citation type="submission" date="2020-05" db="EMBL/GenBank/DDBJ databases">
        <authorList>
            <person name="Chiriac C."/>
            <person name="Salcher M."/>
            <person name="Ghai R."/>
            <person name="Kavagutti S V."/>
        </authorList>
    </citation>
    <scope>NUCLEOTIDE SEQUENCE</scope>
</reference>
<dbReference type="AlphaFoldDB" id="A0A6J6D9W8"/>